<proteinExistence type="predicted"/>
<name>A0A9D2ZUW6_9BACT</name>
<comment type="caution">
    <text evidence="1">The sequence shown here is derived from an EMBL/GenBank/DDBJ whole genome shotgun (WGS) entry which is preliminary data.</text>
</comment>
<dbReference type="Proteomes" id="UP000787625">
    <property type="component" value="Unassembled WGS sequence"/>
</dbReference>
<dbReference type="SUPFAM" id="SSF56784">
    <property type="entry name" value="HAD-like"/>
    <property type="match status" value="1"/>
</dbReference>
<accession>A0A9D2ZUW6</accession>
<dbReference type="EMBL" id="DWUP01000180">
    <property type="protein sequence ID" value="HJD53588.1"/>
    <property type="molecule type" value="Genomic_DNA"/>
</dbReference>
<organism evidence="1 2">
    <name type="scientific">Candidatus Avibacteroides avistercoris</name>
    <dbReference type="NCBI Taxonomy" id="2840690"/>
    <lineage>
        <taxon>Bacteria</taxon>
        <taxon>Pseudomonadati</taxon>
        <taxon>Bacteroidota</taxon>
        <taxon>Bacteroidia</taxon>
        <taxon>Bacteroidales</taxon>
        <taxon>Bacteroidaceae</taxon>
        <taxon>Bacteroidaceae incertae sedis</taxon>
        <taxon>Candidatus Avibacteroides</taxon>
    </lineage>
</organism>
<dbReference type="Gene3D" id="3.40.50.1000">
    <property type="entry name" value="HAD superfamily/HAD-like"/>
    <property type="match status" value="1"/>
</dbReference>
<dbReference type="InterPro" id="IPR036412">
    <property type="entry name" value="HAD-like_sf"/>
</dbReference>
<protein>
    <submittedName>
        <fullName evidence="1">Uncharacterized protein</fullName>
    </submittedName>
</protein>
<gene>
    <name evidence="1" type="ORF">IAA93_07695</name>
</gene>
<evidence type="ECO:0000313" key="2">
    <source>
        <dbReference type="Proteomes" id="UP000787625"/>
    </source>
</evidence>
<reference evidence="1" key="2">
    <citation type="submission" date="2021-04" db="EMBL/GenBank/DDBJ databases">
        <authorList>
            <person name="Gilroy R."/>
        </authorList>
    </citation>
    <scope>NUCLEOTIDE SEQUENCE</scope>
    <source>
        <strain evidence="1">MalCec1-1739</strain>
    </source>
</reference>
<dbReference type="InterPro" id="IPR023214">
    <property type="entry name" value="HAD_sf"/>
</dbReference>
<reference evidence="1" key="1">
    <citation type="journal article" date="2021" name="PeerJ">
        <title>Extensive microbial diversity within the chicken gut microbiome revealed by metagenomics and culture.</title>
        <authorList>
            <person name="Gilroy R."/>
            <person name="Ravi A."/>
            <person name="Getino M."/>
            <person name="Pursley I."/>
            <person name="Horton D.L."/>
            <person name="Alikhan N.F."/>
            <person name="Baker D."/>
            <person name="Gharbi K."/>
            <person name="Hall N."/>
            <person name="Watson M."/>
            <person name="Adriaenssens E.M."/>
            <person name="Foster-Nyarko E."/>
            <person name="Jarju S."/>
            <person name="Secka A."/>
            <person name="Antonio M."/>
            <person name="Oren A."/>
            <person name="Chaudhuri R.R."/>
            <person name="La Ragione R."/>
            <person name="Hildebrand F."/>
            <person name="Pallen M.J."/>
        </authorList>
    </citation>
    <scope>NUCLEOTIDE SEQUENCE</scope>
    <source>
        <strain evidence="1">MalCec1-1739</strain>
    </source>
</reference>
<dbReference type="AlphaFoldDB" id="A0A9D2ZUW6"/>
<evidence type="ECO:0000313" key="1">
    <source>
        <dbReference type="EMBL" id="HJD53588.1"/>
    </source>
</evidence>
<sequence>MGAINHDLTQIDTVIIASDRCLAADSLSIGHDGMPVCSAGMADINAIAMALSAGLKVIIMDGCGCDGLCRCMSWAGAFIVVPKGNPGLAPARQPQSVICLCGEADDMLMMRGRGLLCCPADAAIDVRASAAYVSHCDAGSGCVRDVIEQILRSQGKWEECKRKLLEHKSHVG</sequence>